<dbReference type="OrthoDB" id="10375167at2759"/>
<dbReference type="EMBL" id="PYWC01000039">
    <property type="protein sequence ID" value="PWW76068.1"/>
    <property type="molecule type" value="Genomic_DNA"/>
</dbReference>
<comment type="caution">
    <text evidence="2">The sequence shown here is derived from an EMBL/GenBank/DDBJ whole genome shotgun (WGS) entry which is preliminary data.</text>
</comment>
<gene>
    <name evidence="2" type="ORF">C7212DRAFT_194999</name>
</gene>
<dbReference type="AlphaFoldDB" id="A0A317SP25"/>
<keyword evidence="1" id="KW-1133">Transmembrane helix</keyword>
<evidence type="ECO:0000256" key="1">
    <source>
        <dbReference type="SAM" id="Phobius"/>
    </source>
</evidence>
<name>A0A317SP25_9PEZI</name>
<keyword evidence="1" id="KW-0812">Transmembrane</keyword>
<proteinExistence type="predicted"/>
<keyword evidence="1" id="KW-0472">Membrane</keyword>
<evidence type="ECO:0000313" key="2">
    <source>
        <dbReference type="EMBL" id="PWW76068.1"/>
    </source>
</evidence>
<feature type="transmembrane region" description="Helical" evidence="1">
    <location>
        <begin position="47"/>
        <end position="71"/>
    </location>
</feature>
<organism evidence="2 3">
    <name type="scientific">Tuber magnatum</name>
    <name type="common">white Piedmont truffle</name>
    <dbReference type="NCBI Taxonomy" id="42249"/>
    <lineage>
        <taxon>Eukaryota</taxon>
        <taxon>Fungi</taxon>
        <taxon>Dikarya</taxon>
        <taxon>Ascomycota</taxon>
        <taxon>Pezizomycotina</taxon>
        <taxon>Pezizomycetes</taxon>
        <taxon>Pezizales</taxon>
        <taxon>Tuberaceae</taxon>
        <taxon>Tuber</taxon>
    </lineage>
</organism>
<dbReference type="Proteomes" id="UP000246991">
    <property type="component" value="Unassembled WGS sequence"/>
</dbReference>
<evidence type="ECO:0000313" key="3">
    <source>
        <dbReference type="Proteomes" id="UP000246991"/>
    </source>
</evidence>
<sequence length="72" mass="8027">VACCRTLQARWGRSYWWGLVVSALGFFYGWVHRVYHGSMTCGSGSVICSFAGRGPGLFPLILFIHYLGLLID</sequence>
<reference evidence="2 3" key="1">
    <citation type="submission" date="2018-03" db="EMBL/GenBank/DDBJ databases">
        <title>Genomes of Pezizomycetes fungi and the evolution of truffles.</title>
        <authorList>
            <person name="Murat C."/>
            <person name="Payen T."/>
            <person name="Noel B."/>
            <person name="Kuo A."/>
            <person name="Martin F.M."/>
        </authorList>
    </citation>
    <scope>NUCLEOTIDE SEQUENCE [LARGE SCALE GENOMIC DNA]</scope>
    <source>
        <strain evidence="2">091103-1</strain>
    </source>
</reference>
<accession>A0A317SP25</accession>
<protein>
    <submittedName>
        <fullName evidence="2">Uncharacterized protein</fullName>
    </submittedName>
</protein>
<keyword evidence="3" id="KW-1185">Reference proteome</keyword>
<feature type="non-terminal residue" evidence="2">
    <location>
        <position position="1"/>
    </location>
</feature>
<feature type="transmembrane region" description="Helical" evidence="1">
    <location>
        <begin position="15"/>
        <end position="35"/>
    </location>
</feature>